<feature type="signal peptide" evidence="2">
    <location>
        <begin position="1"/>
        <end position="28"/>
    </location>
</feature>
<dbReference type="Pfam" id="PF02321">
    <property type="entry name" value="OEP"/>
    <property type="match status" value="2"/>
</dbReference>
<keyword evidence="2 3" id="KW-0449">Lipoprotein</keyword>
<keyword evidence="2" id="KW-0564">Palmitate</keyword>
<name>A0ABY1GMK0_9GAMM</name>
<dbReference type="PANTHER" id="PTHR30203">
    <property type="entry name" value="OUTER MEMBRANE CATION EFFLUX PROTEIN"/>
    <property type="match status" value="1"/>
</dbReference>
<dbReference type="PROSITE" id="PS51257">
    <property type="entry name" value="PROKAR_LIPOPROTEIN"/>
    <property type="match status" value="1"/>
</dbReference>
<gene>
    <name evidence="3" type="ORF">SAMN04487854_113118</name>
</gene>
<sequence length="469" mass="51981">MMNWQCRPSLVALSVVLLSACASQPTNSERVPELEAIPNAWQQLDSASKVLAVKGNWLQQLQDPQVLSLVEQALANNQGILQAGYDVAIKEQQLVAAGAALWPSLDLSTRTSRSKDNRPVNYNNASSASLELGYEVDLWGKLSASERQANLEYLAEKASFEQAKQQLVADVVSGWFNVISNHKLLELYKQREQNAEQNLSIIESGYRQGLNEALDVYLARNELNTERSNIAEQQATLTKSIRDLERLTGQYPRGALTVSADLPLLDNAIPLGLPSELITRKPDLMASWYQLLSTDAGLAYAHKQRFPSLNLSASISDSTDRMSDLFSPSSLAWSLLGSISMPLFEGGRLKANEEQARLNVKRQEQVYLATLYDAFNDVETAISQEQALKVRYEKTLEAQKNAIAAEQLAFEQYQSGLVTYTTVLDAQDRSFNAQSSVIQIKNQLIINRINLHIALGGDFSEANTEVAEQ</sequence>
<keyword evidence="2" id="KW-1134">Transmembrane beta strand</keyword>
<proteinExistence type="inferred from homology"/>
<keyword evidence="2" id="KW-0812">Transmembrane</keyword>
<dbReference type="SUPFAM" id="SSF56954">
    <property type="entry name" value="Outer membrane efflux proteins (OEP)"/>
    <property type="match status" value="1"/>
</dbReference>
<evidence type="ECO:0000256" key="2">
    <source>
        <dbReference type="RuleBase" id="RU362097"/>
    </source>
</evidence>
<comment type="similarity">
    <text evidence="1 2">Belongs to the outer membrane factor (OMF) (TC 1.B.17) family.</text>
</comment>
<evidence type="ECO:0000256" key="1">
    <source>
        <dbReference type="ARBA" id="ARBA00007613"/>
    </source>
</evidence>
<dbReference type="Proteomes" id="UP000183805">
    <property type="component" value="Unassembled WGS sequence"/>
</dbReference>
<keyword evidence="2" id="KW-0732">Signal</keyword>
<accession>A0ABY1GMK0</accession>
<comment type="subcellular location">
    <subcellularLocation>
        <location evidence="2">Cell outer membrane</location>
        <topology evidence="2">Lipid-anchor</topology>
    </subcellularLocation>
</comment>
<keyword evidence="2" id="KW-0472">Membrane</keyword>
<protein>
    <submittedName>
        <fullName evidence="3">Efflux transporter, outer membrane factor (OMF) lipoprotein, NodT family</fullName>
    </submittedName>
</protein>
<dbReference type="InterPro" id="IPR003423">
    <property type="entry name" value="OMP_efflux"/>
</dbReference>
<reference evidence="3 4" key="1">
    <citation type="submission" date="2016-10" db="EMBL/GenBank/DDBJ databases">
        <authorList>
            <person name="Varghese N."/>
            <person name="Submissions S."/>
        </authorList>
    </citation>
    <scope>NUCLEOTIDE SEQUENCE [LARGE SCALE GENOMIC DNA]</scope>
    <source>
        <strain evidence="3 4">CGMCC 1.8499</strain>
    </source>
</reference>
<dbReference type="NCBIfam" id="TIGR01845">
    <property type="entry name" value="outer_NodT"/>
    <property type="match status" value="1"/>
</dbReference>
<comment type="caution">
    <text evidence="3">The sequence shown here is derived from an EMBL/GenBank/DDBJ whole genome shotgun (WGS) entry which is preliminary data.</text>
</comment>
<dbReference type="InterPro" id="IPR010131">
    <property type="entry name" value="MdtP/NodT-like"/>
</dbReference>
<feature type="chain" id="PRO_5044979807" evidence="2">
    <location>
        <begin position="29"/>
        <end position="469"/>
    </location>
</feature>
<evidence type="ECO:0000313" key="4">
    <source>
        <dbReference type="Proteomes" id="UP000183805"/>
    </source>
</evidence>
<dbReference type="EMBL" id="FPAZ01000013">
    <property type="protein sequence ID" value="SFT88338.1"/>
    <property type="molecule type" value="Genomic_DNA"/>
</dbReference>
<dbReference type="Gene3D" id="1.20.1600.10">
    <property type="entry name" value="Outer membrane efflux proteins (OEP)"/>
    <property type="match status" value="1"/>
</dbReference>
<organism evidence="3 4">
    <name type="scientific">Pseudoalteromonas lipolytica</name>
    <dbReference type="NCBI Taxonomy" id="570156"/>
    <lineage>
        <taxon>Bacteria</taxon>
        <taxon>Pseudomonadati</taxon>
        <taxon>Pseudomonadota</taxon>
        <taxon>Gammaproteobacteria</taxon>
        <taxon>Alteromonadales</taxon>
        <taxon>Pseudoalteromonadaceae</taxon>
        <taxon>Pseudoalteromonas</taxon>
    </lineage>
</organism>
<keyword evidence="4" id="KW-1185">Reference proteome</keyword>
<dbReference type="Gene3D" id="2.20.200.10">
    <property type="entry name" value="Outer membrane efflux proteins (OEP)"/>
    <property type="match status" value="1"/>
</dbReference>
<evidence type="ECO:0000313" key="3">
    <source>
        <dbReference type="EMBL" id="SFT88338.1"/>
    </source>
</evidence>